<dbReference type="Ensembl" id="ENSMAMT00000062451.1">
    <property type="protein sequence ID" value="ENSMAMP00000046265.1"/>
    <property type="gene ID" value="ENSMAMG00000025460.1"/>
</dbReference>
<evidence type="ECO:0000256" key="1">
    <source>
        <dbReference type="SAM" id="Coils"/>
    </source>
</evidence>
<evidence type="ECO:0000313" key="4">
    <source>
        <dbReference type="Ensembl" id="ENSMAMP00000046265.1"/>
    </source>
</evidence>
<dbReference type="InterPro" id="IPR016187">
    <property type="entry name" value="CTDL_fold"/>
</dbReference>
<evidence type="ECO:0008006" key="6">
    <source>
        <dbReference type="Google" id="ProtNLM"/>
    </source>
</evidence>
<sequence>MSADIQSVSDVRVKYIRGVPEDTRETDRSQDGQQLTDVGLQQAGRHSEKKLPAVKRSRFRVWTVALGVLYLLILAAIIIRYILSDVSLKLENEQLMIRNNNLSSSYNQSQNDLKQLQEKIHNMAANNSQLQEEVKKLKDKTEGKWCPEGWTRFGCSCYFKSTEKKRWYESRSDCQDKGADLVSINSKEEQVSVFVTVCVISDVTASDLFLVFLTCCQSGTCLLSGP</sequence>
<keyword evidence="3" id="KW-0812">Transmembrane</keyword>
<name>A0A7N8X9Y4_9TELE</name>
<keyword evidence="3" id="KW-0472">Membrane</keyword>
<dbReference type="AlphaFoldDB" id="A0A7N8X9Y4"/>
<dbReference type="PANTHER" id="PTHR45710">
    <property type="entry name" value="C-TYPE LECTIN DOMAIN-CONTAINING PROTEIN 180"/>
    <property type="match status" value="1"/>
</dbReference>
<keyword evidence="5" id="KW-1185">Reference proteome</keyword>
<dbReference type="SUPFAM" id="SSF56436">
    <property type="entry name" value="C-type lectin-like"/>
    <property type="match status" value="1"/>
</dbReference>
<keyword evidence="3" id="KW-1133">Transmembrane helix</keyword>
<dbReference type="Gene3D" id="3.10.100.10">
    <property type="entry name" value="Mannose-Binding Protein A, subunit A"/>
    <property type="match status" value="1"/>
</dbReference>
<evidence type="ECO:0000256" key="2">
    <source>
        <dbReference type="SAM" id="MobiDB-lite"/>
    </source>
</evidence>
<feature type="region of interest" description="Disordered" evidence="2">
    <location>
        <begin position="19"/>
        <end position="49"/>
    </location>
</feature>
<dbReference type="InterPro" id="IPR016186">
    <property type="entry name" value="C-type_lectin-like/link_sf"/>
</dbReference>
<dbReference type="FunCoup" id="A0A7N8X9Y4">
    <property type="interactions" value="281"/>
</dbReference>
<dbReference type="InParanoid" id="A0A7N8X9Y4"/>
<protein>
    <recommendedName>
        <fullName evidence="6">C-type lectin domain-containing protein</fullName>
    </recommendedName>
</protein>
<feature type="coiled-coil region" evidence="1">
    <location>
        <begin position="99"/>
        <end position="140"/>
    </location>
</feature>
<keyword evidence="1" id="KW-0175">Coiled coil</keyword>
<feature type="compositionally biased region" description="Basic and acidic residues" evidence="2">
    <location>
        <begin position="19"/>
        <end position="30"/>
    </location>
</feature>
<evidence type="ECO:0000313" key="5">
    <source>
        <dbReference type="Proteomes" id="UP000261640"/>
    </source>
</evidence>
<dbReference type="Proteomes" id="UP000261640">
    <property type="component" value="Unplaced"/>
</dbReference>
<evidence type="ECO:0000256" key="3">
    <source>
        <dbReference type="SAM" id="Phobius"/>
    </source>
</evidence>
<organism evidence="4 5">
    <name type="scientific">Mastacembelus armatus</name>
    <name type="common">zig-zag eel</name>
    <dbReference type="NCBI Taxonomy" id="205130"/>
    <lineage>
        <taxon>Eukaryota</taxon>
        <taxon>Metazoa</taxon>
        <taxon>Chordata</taxon>
        <taxon>Craniata</taxon>
        <taxon>Vertebrata</taxon>
        <taxon>Euteleostomi</taxon>
        <taxon>Actinopterygii</taxon>
        <taxon>Neopterygii</taxon>
        <taxon>Teleostei</taxon>
        <taxon>Neoteleostei</taxon>
        <taxon>Acanthomorphata</taxon>
        <taxon>Anabantaria</taxon>
        <taxon>Synbranchiformes</taxon>
        <taxon>Mastacembelidae</taxon>
        <taxon>Mastacembelus</taxon>
    </lineage>
</organism>
<reference evidence="4" key="2">
    <citation type="submission" date="2025-09" db="UniProtKB">
        <authorList>
            <consortium name="Ensembl"/>
        </authorList>
    </citation>
    <scope>IDENTIFICATION</scope>
</reference>
<dbReference type="PANTHER" id="PTHR45710:SF31">
    <property type="entry name" value="EARLY ACTIVATION ANTIGEN CD69"/>
    <property type="match status" value="1"/>
</dbReference>
<accession>A0A7N8X9Y4</accession>
<reference evidence="4" key="1">
    <citation type="submission" date="2025-08" db="UniProtKB">
        <authorList>
            <consortium name="Ensembl"/>
        </authorList>
    </citation>
    <scope>IDENTIFICATION</scope>
</reference>
<dbReference type="GeneTree" id="ENSGT01030000235041"/>
<proteinExistence type="predicted"/>
<feature type="transmembrane region" description="Helical" evidence="3">
    <location>
        <begin position="59"/>
        <end position="83"/>
    </location>
</feature>
<dbReference type="InterPro" id="IPR050828">
    <property type="entry name" value="C-type_lectin/matrix_domain"/>
</dbReference>